<evidence type="ECO:0000313" key="1">
    <source>
        <dbReference type="EMBL" id="EED20070.1"/>
    </source>
</evidence>
<dbReference type="InParanoid" id="B8M5U3"/>
<dbReference type="GeneID" id="8105055"/>
<protein>
    <submittedName>
        <fullName evidence="1">Uncharacterized protein</fullName>
    </submittedName>
</protein>
<name>B8M5U3_TALSN</name>
<dbReference type="HOGENOM" id="CLU_1797745_0_0_1"/>
<dbReference type="EMBL" id="EQ962654">
    <property type="protein sequence ID" value="EED20070.1"/>
    <property type="molecule type" value="Genomic_DNA"/>
</dbReference>
<gene>
    <name evidence="1" type="ORF">TSTA_033170</name>
</gene>
<accession>B8M5U3</accession>
<keyword evidence="2" id="KW-1185">Reference proteome</keyword>
<dbReference type="OrthoDB" id="5139510at2759"/>
<organism evidence="1 2">
    <name type="scientific">Talaromyces stipitatus (strain ATCC 10500 / CBS 375.48 / QM 6759 / NRRL 1006)</name>
    <name type="common">Penicillium stipitatum</name>
    <dbReference type="NCBI Taxonomy" id="441959"/>
    <lineage>
        <taxon>Eukaryota</taxon>
        <taxon>Fungi</taxon>
        <taxon>Dikarya</taxon>
        <taxon>Ascomycota</taxon>
        <taxon>Pezizomycotina</taxon>
        <taxon>Eurotiomycetes</taxon>
        <taxon>Eurotiomycetidae</taxon>
        <taxon>Eurotiales</taxon>
        <taxon>Trichocomaceae</taxon>
        <taxon>Talaromyces</taxon>
        <taxon>Talaromyces sect. Talaromyces</taxon>
    </lineage>
</organism>
<dbReference type="AlphaFoldDB" id="B8M5U3"/>
<dbReference type="Proteomes" id="UP000001745">
    <property type="component" value="Unassembled WGS sequence"/>
</dbReference>
<dbReference type="RefSeq" id="XP_002480504.1">
    <property type="nucleotide sequence ID" value="XM_002480459.1"/>
</dbReference>
<sequence length="144" mass="17178">MFRRNSSKELSDRIHYLAQENYFCAICNNVISIPYQETVAALLRFSLLLVGSKDSPTRSIAREGPLTLKDLEQYVHCLQEIWIEFTPQNMGEEAEGYPWDRMDRLHEEVQSSGLKVSRDEWKEEIERQREWRIQKEMKRKKIRG</sequence>
<reference evidence="2" key="1">
    <citation type="journal article" date="2015" name="Genome Announc.">
        <title>Genome sequence of the AIDS-associated pathogen Penicillium marneffei (ATCC18224) and its near taxonomic relative Talaromyces stipitatus (ATCC10500).</title>
        <authorList>
            <person name="Nierman W.C."/>
            <person name="Fedorova-Abrams N.D."/>
            <person name="Andrianopoulos A."/>
        </authorList>
    </citation>
    <scope>NUCLEOTIDE SEQUENCE [LARGE SCALE GENOMIC DNA]</scope>
    <source>
        <strain evidence="2">ATCC 10500 / CBS 375.48 / QM 6759 / NRRL 1006</strain>
    </source>
</reference>
<evidence type="ECO:0000313" key="2">
    <source>
        <dbReference type="Proteomes" id="UP000001745"/>
    </source>
</evidence>
<dbReference type="VEuPathDB" id="FungiDB:TSTA_033170"/>
<proteinExistence type="predicted"/>